<feature type="compositionally biased region" description="Low complexity" evidence="1">
    <location>
        <begin position="17"/>
        <end position="29"/>
    </location>
</feature>
<dbReference type="InterPro" id="IPR001251">
    <property type="entry name" value="CRAL-TRIO_dom"/>
</dbReference>
<gene>
    <name evidence="3" type="ORF">TeGR_g579</name>
</gene>
<dbReference type="InterPro" id="IPR036273">
    <property type="entry name" value="CRAL/TRIO_N_dom_sf"/>
</dbReference>
<sequence length="540" mass="57745">MSSPPTPPGPAGPSPAPKRGSPSLRSLNPLRRRSSDNADIGGEGGRPGLGMLSPMKSLRKIPSIRKTWSRDRSKSQQWGCLEGLDEPQAQALSSLTAWLRSQPQPVKDAAFTFAGCGEDAQHALCRWLRARKFDTAAAKRMLTEAARAREGPSGEGFWQDEERALGMPPDAYLKLFPGGYYGFAKNGCPVFISKPSAINVDVMNTCLSLDNIVQYHWNQMVYALPVAFSDAIAQGAELQDYQCLTILDLSGLSASQINKRTLRVVKDQSAIDSLCYPETMYRTIVIGAPGFFSLTWKIVKGFIDARTQSKIEFFSNTARGEKRLLELIDGAQLPRDYGGSAPSVAEQAKSEEAGVKHRLVEYVKLGRATVPVPQLLADETLDVRVYTKSRVGGTFTVLKGDKAAAKPQTVVSKLPQGKDEFQDIPECAPLLGTFRGPGAFSIRCENGAGSYGAFASSQECVLVCTVRTEAAAAGEGAAAGAGGLQDVPLGNGSVHVGFAEPAEEETGIETTKEGSPKKGKVGRGRGIGWGRRSSSAANGK</sequence>
<proteinExistence type="predicted"/>
<feature type="region of interest" description="Disordered" evidence="1">
    <location>
        <begin position="500"/>
        <end position="540"/>
    </location>
</feature>
<keyword evidence="4" id="KW-1185">Reference proteome</keyword>
<name>A0ABQ6N0F6_9STRA</name>
<dbReference type="Pfam" id="PF00650">
    <property type="entry name" value="CRAL_TRIO"/>
    <property type="match status" value="1"/>
</dbReference>
<evidence type="ECO:0000313" key="3">
    <source>
        <dbReference type="EMBL" id="GMI36607.1"/>
    </source>
</evidence>
<dbReference type="SUPFAM" id="SSF52087">
    <property type="entry name" value="CRAL/TRIO domain"/>
    <property type="match status" value="1"/>
</dbReference>
<comment type="caution">
    <text evidence="3">The sequence shown here is derived from an EMBL/GenBank/DDBJ whole genome shotgun (WGS) entry which is preliminary data.</text>
</comment>
<dbReference type="SMART" id="SM00516">
    <property type="entry name" value="SEC14"/>
    <property type="match status" value="1"/>
</dbReference>
<accession>A0ABQ6N0F6</accession>
<organism evidence="3 4">
    <name type="scientific">Tetraparma gracilis</name>
    <dbReference type="NCBI Taxonomy" id="2962635"/>
    <lineage>
        <taxon>Eukaryota</taxon>
        <taxon>Sar</taxon>
        <taxon>Stramenopiles</taxon>
        <taxon>Ochrophyta</taxon>
        <taxon>Bolidophyceae</taxon>
        <taxon>Parmales</taxon>
        <taxon>Triparmaceae</taxon>
        <taxon>Tetraparma</taxon>
    </lineage>
</organism>
<feature type="compositionally biased region" description="Low complexity" evidence="1">
    <location>
        <begin position="530"/>
        <end position="540"/>
    </location>
</feature>
<evidence type="ECO:0000313" key="4">
    <source>
        <dbReference type="Proteomes" id="UP001165060"/>
    </source>
</evidence>
<dbReference type="InterPro" id="IPR051026">
    <property type="entry name" value="PI/PC_transfer"/>
</dbReference>
<dbReference type="CDD" id="cd00170">
    <property type="entry name" value="SEC14"/>
    <property type="match status" value="1"/>
</dbReference>
<dbReference type="PANTHER" id="PTHR45657">
    <property type="entry name" value="CRAL-TRIO DOMAIN-CONTAINING PROTEIN YKL091C-RELATED"/>
    <property type="match status" value="1"/>
</dbReference>
<protein>
    <recommendedName>
        <fullName evidence="2">CRAL-TRIO domain-containing protein</fullName>
    </recommendedName>
</protein>
<dbReference type="InterPro" id="IPR036865">
    <property type="entry name" value="CRAL-TRIO_dom_sf"/>
</dbReference>
<feature type="compositionally biased region" description="Pro residues" evidence="1">
    <location>
        <begin position="1"/>
        <end position="16"/>
    </location>
</feature>
<feature type="domain" description="CRAL-TRIO" evidence="2">
    <location>
        <begin position="168"/>
        <end position="345"/>
    </location>
</feature>
<feature type="region of interest" description="Disordered" evidence="1">
    <location>
        <begin position="1"/>
        <end position="54"/>
    </location>
</feature>
<reference evidence="3 4" key="1">
    <citation type="journal article" date="2023" name="Commun. Biol.">
        <title>Genome analysis of Parmales, the sister group of diatoms, reveals the evolutionary specialization of diatoms from phago-mixotrophs to photoautotrophs.</title>
        <authorList>
            <person name="Ban H."/>
            <person name="Sato S."/>
            <person name="Yoshikawa S."/>
            <person name="Yamada K."/>
            <person name="Nakamura Y."/>
            <person name="Ichinomiya M."/>
            <person name="Sato N."/>
            <person name="Blanc-Mathieu R."/>
            <person name="Endo H."/>
            <person name="Kuwata A."/>
            <person name="Ogata H."/>
        </authorList>
    </citation>
    <scope>NUCLEOTIDE SEQUENCE [LARGE SCALE GENOMIC DNA]</scope>
</reference>
<dbReference type="PANTHER" id="PTHR45657:SF1">
    <property type="entry name" value="CRAL-TRIO DOMAIN-CONTAINING PROTEIN YKL091C-RELATED"/>
    <property type="match status" value="1"/>
</dbReference>
<dbReference type="Gene3D" id="3.40.525.10">
    <property type="entry name" value="CRAL-TRIO lipid binding domain"/>
    <property type="match status" value="1"/>
</dbReference>
<evidence type="ECO:0000259" key="2">
    <source>
        <dbReference type="PROSITE" id="PS50191"/>
    </source>
</evidence>
<dbReference type="EMBL" id="BRYB01000740">
    <property type="protein sequence ID" value="GMI36607.1"/>
    <property type="molecule type" value="Genomic_DNA"/>
</dbReference>
<evidence type="ECO:0000256" key="1">
    <source>
        <dbReference type="SAM" id="MobiDB-lite"/>
    </source>
</evidence>
<dbReference type="Proteomes" id="UP001165060">
    <property type="component" value="Unassembled WGS sequence"/>
</dbReference>
<dbReference type="InterPro" id="IPR011074">
    <property type="entry name" value="CRAL/TRIO_N_dom"/>
</dbReference>
<dbReference type="PROSITE" id="PS50191">
    <property type="entry name" value="CRAL_TRIO"/>
    <property type="match status" value="1"/>
</dbReference>
<dbReference type="SMART" id="SM01100">
    <property type="entry name" value="CRAL_TRIO_N"/>
    <property type="match status" value="1"/>
</dbReference>
<dbReference type="SUPFAM" id="SSF46938">
    <property type="entry name" value="CRAL/TRIO N-terminal domain"/>
    <property type="match status" value="1"/>
</dbReference>